<dbReference type="Pfam" id="PF01582">
    <property type="entry name" value="TIR"/>
    <property type="match status" value="1"/>
</dbReference>
<evidence type="ECO:0000256" key="1">
    <source>
        <dbReference type="ARBA" id="ARBA00023027"/>
    </source>
</evidence>
<evidence type="ECO:0000259" key="2">
    <source>
        <dbReference type="PROSITE" id="PS50104"/>
    </source>
</evidence>
<accession>A0A1R3HZA6</accession>
<dbReference type="Pfam" id="PF00931">
    <property type="entry name" value="NB-ARC"/>
    <property type="match status" value="1"/>
</dbReference>
<dbReference type="SMART" id="SM00255">
    <property type="entry name" value="TIR"/>
    <property type="match status" value="1"/>
</dbReference>
<dbReference type="InterPro" id="IPR000157">
    <property type="entry name" value="TIR_dom"/>
</dbReference>
<feature type="domain" description="TIR" evidence="2">
    <location>
        <begin position="18"/>
        <end position="183"/>
    </location>
</feature>
<dbReference type="STRING" id="93759.A0A1R3HZA6"/>
<name>A0A1R3HZA6_9ROSI</name>
<dbReference type="InterPro" id="IPR044974">
    <property type="entry name" value="Disease_R_plants"/>
</dbReference>
<dbReference type="SUPFAM" id="SSF52540">
    <property type="entry name" value="P-loop containing nucleoside triphosphate hydrolases"/>
    <property type="match status" value="1"/>
</dbReference>
<gene>
    <name evidence="3" type="ORF">COLO4_26022</name>
</gene>
<organism evidence="3 4">
    <name type="scientific">Corchorus olitorius</name>
    <dbReference type="NCBI Taxonomy" id="93759"/>
    <lineage>
        <taxon>Eukaryota</taxon>
        <taxon>Viridiplantae</taxon>
        <taxon>Streptophyta</taxon>
        <taxon>Embryophyta</taxon>
        <taxon>Tracheophyta</taxon>
        <taxon>Spermatophyta</taxon>
        <taxon>Magnoliopsida</taxon>
        <taxon>eudicotyledons</taxon>
        <taxon>Gunneridae</taxon>
        <taxon>Pentapetalae</taxon>
        <taxon>rosids</taxon>
        <taxon>malvids</taxon>
        <taxon>Malvales</taxon>
        <taxon>Malvaceae</taxon>
        <taxon>Grewioideae</taxon>
        <taxon>Apeibeae</taxon>
        <taxon>Corchorus</taxon>
    </lineage>
</organism>
<dbReference type="InterPro" id="IPR035897">
    <property type="entry name" value="Toll_tir_struct_dom_sf"/>
</dbReference>
<dbReference type="EMBL" id="AWUE01019198">
    <property type="protein sequence ID" value="OMO75561.1"/>
    <property type="molecule type" value="Genomic_DNA"/>
</dbReference>
<dbReference type="InterPro" id="IPR027417">
    <property type="entry name" value="P-loop_NTPase"/>
</dbReference>
<reference evidence="4" key="1">
    <citation type="submission" date="2013-09" db="EMBL/GenBank/DDBJ databases">
        <title>Corchorus olitorius genome sequencing.</title>
        <authorList>
            <person name="Alam M."/>
            <person name="Haque M.S."/>
            <person name="Islam M.S."/>
            <person name="Emdad E.M."/>
            <person name="Islam M.M."/>
            <person name="Ahmed B."/>
            <person name="Halim A."/>
            <person name="Hossen Q.M.M."/>
            <person name="Hossain M.Z."/>
            <person name="Ahmed R."/>
            <person name="Khan M.M."/>
            <person name="Islam R."/>
            <person name="Rashid M.M."/>
            <person name="Khan S.A."/>
            <person name="Rahman M.S."/>
            <person name="Alam M."/>
            <person name="Yahiya A.S."/>
            <person name="Khan M.S."/>
            <person name="Azam M.S."/>
            <person name="Haque T."/>
            <person name="Lashkar M.Z.H."/>
            <person name="Akhand A.I."/>
            <person name="Morshed G."/>
            <person name="Roy S."/>
            <person name="Uddin K.S."/>
            <person name="Rabeya T."/>
            <person name="Hossain A.S."/>
            <person name="Chowdhury A."/>
            <person name="Snigdha A.R."/>
            <person name="Mortoza M.S."/>
            <person name="Matin S.A."/>
            <person name="Hoque S.M.E."/>
            <person name="Islam M.K."/>
            <person name="Roy D.K."/>
            <person name="Haider R."/>
            <person name="Moosa M.M."/>
            <person name="Elias S.M."/>
            <person name="Hasan A.M."/>
            <person name="Jahan S."/>
            <person name="Shafiuddin M."/>
            <person name="Mahmood N."/>
            <person name="Shommy N.S."/>
        </authorList>
    </citation>
    <scope>NUCLEOTIDE SEQUENCE [LARGE SCALE GENOMIC DNA]</scope>
    <source>
        <strain evidence="4">cv. O-4</strain>
    </source>
</reference>
<dbReference type="InterPro" id="IPR042197">
    <property type="entry name" value="Apaf_helical"/>
</dbReference>
<dbReference type="InterPro" id="IPR002182">
    <property type="entry name" value="NB-ARC"/>
</dbReference>
<dbReference type="PROSITE" id="PS50104">
    <property type="entry name" value="TIR"/>
    <property type="match status" value="1"/>
</dbReference>
<dbReference type="SUPFAM" id="SSF52200">
    <property type="entry name" value="Toll/Interleukin receptor TIR domain"/>
    <property type="match status" value="1"/>
</dbReference>
<protein>
    <recommendedName>
        <fullName evidence="2">TIR domain-containing protein</fullName>
    </recommendedName>
</protein>
<evidence type="ECO:0000313" key="4">
    <source>
        <dbReference type="Proteomes" id="UP000187203"/>
    </source>
</evidence>
<dbReference type="Proteomes" id="UP000187203">
    <property type="component" value="Unassembled WGS sequence"/>
</dbReference>
<dbReference type="GO" id="GO:0006952">
    <property type="term" value="P:defense response"/>
    <property type="evidence" value="ECO:0007669"/>
    <property type="project" value="InterPro"/>
</dbReference>
<comment type="caution">
    <text evidence="3">The sequence shown here is derived from an EMBL/GenBank/DDBJ whole genome shotgun (WGS) entry which is preliminary data.</text>
</comment>
<dbReference type="PANTHER" id="PTHR11017">
    <property type="entry name" value="LEUCINE-RICH REPEAT-CONTAINING PROTEIN"/>
    <property type="match status" value="1"/>
</dbReference>
<keyword evidence="1" id="KW-0520">NAD</keyword>
<evidence type="ECO:0000313" key="3">
    <source>
        <dbReference type="EMBL" id="OMO75561.1"/>
    </source>
</evidence>
<dbReference type="Gene3D" id="1.10.8.430">
    <property type="entry name" value="Helical domain of apoptotic protease-activating factors"/>
    <property type="match status" value="1"/>
</dbReference>
<dbReference type="PRINTS" id="PR00364">
    <property type="entry name" value="DISEASERSIST"/>
</dbReference>
<proteinExistence type="predicted"/>
<dbReference type="GO" id="GO:0007165">
    <property type="term" value="P:signal transduction"/>
    <property type="evidence" value="ECO:0007669"/>
    <property type="project" value="InterPro"/>
</dbReference>
<dbReference type="OrthoDB" id="997882at2759"/>
<dbReference type="AlphaFoldDB" id="A0A1R3HZA6"/>
<keyword evidence="4" id="KW-1185">Reference proteome</keyword>
<dbReference type="Gene3D" id="3.40.50.300">
    <property type="entry name" value="P-loop containing nucleotide triphosphate hydrolases"/>
    <property type="match status" value="1"/>
</dbReference>
<sequence>MSTHSSSSSWITPTGQEIKYEVFLSFRGEDTRNKFTSHLHHALRHNKIETFMDDDGLSKGGEISPSLSRAIQKSKVLVIIFSENFASSTWCLDEVVNIMNQKNSNQQIVIPVFYDVNPCHVRKQTGSFADAFVNHQQNFKDHKVEIWRNALREAANLSGWDSNTTRPEATLVARIVDDISKKLNHVTPKSSQDGLVGIEKRINKVKTLLAPGLQDFRKVGIWGMGGIGKTTIVKALYSQISGQFEASCFLPNIRELTKDRGGLIRLQQEFCLKVMGDRSLHTLTLTPLMEFPVDRMLQRKSVLAICDDVSDPSQLDALFEGSNQFGPGSRVVVTTRDKRVLSNFQVDDFHVYEVEPLDHDESSQLFCRHAFKMELPVEKWQKELSDAVIHYAGGNPLVLKVIGSSLCGKNQEYCQDKLKKLGNFPHSDVLNLLRISFDGLEDDEEKDIFLDLACFGHSKFEDAYSGCLSEANHNSRPFKRKKSGGFKCPEMDFSHPVNRAVDKKDGNRRSALINIMSLSAA</sequence>
<dbReference type="PANTHER" id="PTHR11017:SF570">
    <property type="entry name" value="DISEASE RESISTANCE PROTEIN (TIR-NBS CLASS)-RELATED"/>
    <property type="match status" value="1"/>
</dbReference>
<dbReference type="Gene3D" id="3.40.50.10140">
    <property type="entry name" value="Toll/interleukin-1 receptor homology (TIR) domain"/>
    <property type="match status" value="1"/>
</dbReference>
<dbReference type="FunFam" id="3.40.50.10140:FF:000007">
    <property type="entry name" value="Disease resistance protein (TIR-NBS-LRR class)"/>
    <property type="match status" value="1"/>
</dbReference>
<dbReference type="GO" id="GO:0043531">
    <property type="term" value="F:ADP binding"/>
    <property type="evidence" value="ECO:0007669"/>
    <property type="project" value="InterPro"/>
</dbReference>